<dbReference type="InterPro" id="IPR003583">
    <property type="entry name" value="Hlx-hairpin-Hlx_DNA-bd_motif"/>
</dbReference>
<dbReference type="Pfam" id="PF01330">
    <property type="entry name" value="RuvA_N"/>
    <property type="match status" value="1"/>
</dbReference>
<evidence type="ECO:0000256" key="1">
    <source>
        <dbReference type="ARBA" id="ARBA00022490"/>
    </source>
</evidence>
<feature type="region of interest" description="Domain III" evidence="6">
    <location>
        <begin position="143"/>
        <end position="188"/>
    </location>
</feature>
<dbReference type="InterPro" id="IPR000085">
    <property type="entry name" value="RuvA"/>
</dbReference>
<feature type="domain" description="Helix-hairpin-helix DNA-binding motif class 1" evidence="7">
    <location>
        <begin position="104"/>
        <end position="123"/>
    </location>
</feature>
<keyword evidence="2 6" id="KW-0227">DNA damage</keyword>
<proteinExistence type="inferred from homology"/>
<dbReference type="GO" id="GO:0000400">
    <property type="term" value="F:four-way junction DNA binding"/>
    <property type="evidence" value="ECO:0007669"/>
    <property type="project" value="UniProtKB-UniRule"/>
</dbReference>
<dbReference type="Proteomes" id="UP000230137">
    <property type="component" value="Unassembled WGS sequence"/>
</dbReference>
<dbReference type="GO" id="GO:0009378">
    <property type="term" value="F:four-way junction helicase activity"/>
    <property type="evidence" value="ECO:0007669"/>
    <property type="project" value="InterPro"/>
</dbReference>
<evidence type="ECO:0000256" key="3">
    <source>
        <dbReference type="ARBA" id="ARBA00023125"/>
    </source>
</evidence>
<keyword evidence="1 6" id="KW-0963">Cytoplasm</keyword>
<dbReference type="GO" id="GO:0005737">
    <property type="term" value="C:cytoplasm"/>
    <property type="evidence" value="ECO:0007669"/>
    <property type="project" value="UniProtKB-SubCell"/>
</dbReference>
<keyword evidence="3 6" id="KW-0238">DNA-binding</keyword>
<evidence type="ECO:0000256" key="4">
    <source>
        <dbReference type="ARBA" id="ARBA00023172"/>
    </source>
</evidence>
<dbReference type="SUPFAM" id="SSF50249">
    <property type="entry name" value="Nucleic acid-binding proteins"/>
    <property type="match status" value="1"/>
</dbReference>
<comment type="similarity">
    <text evidence="6">Belongs to the RuvA family.</text>
</comment>
<protein>
    <recommendedName>
        <fullName evidence="6">Holliday junction branch migration complex subunit RuvA</fullName>
    </recommendedName>
</protein>
<comment type="caution">
    <text evidence="6">Lacks conserved residue(s) required for the propagation of feature annotation.</text>
</comment>
<comment type="function">
    <text evidence="6">The RuvA-RuvB-RuvC complex processes Holliday junction (HJ) DNA during genetic recombination and DNA repair, while the RuvA-RuvB complex plays an important role in the rescue of blocked DNA replication forks via replication fork reversal (RFR). RuvA specifically binds to HJ cruciform DNA, conferring on it an open structure. The RuvB hexamer acts as an ATP-dependent pump, pulling dsDNA into and through the RuvAB complex. HJ branch migration allows RuvC to scan DNA until it finds its consensus sequence, where it cleaves and resolves the cruciform DNA.</text>
</comment>
<gene>
    <name evidence="6 8" type="primary">ruvA</name>
    <name evidence="8" type="ORF">COX60_00080</name>
</gene>
<sequence>MITYISGKIIEAGPNYLVIETNGIGYKIFSDSKSIKIGKKLELFTYHHITENRQELYGFSDKNKLKFFELLLSVNGVGPKMALAIMTQILPDQIKEAITNNDSSVLTSVSGVGKKVGLKIILELKSKLDKLENFSFEAISSNQELFDTLKSMGYSANQISTQISKIPKELVKVEEKIMWAIKALGKNN</sequence>
<evidence type="ECO:0000256" key="5">
    <source>
        <dbReference type="ARBA" id="ARBA00023204"/>
    </source>
</evidence>
<dbReference type="SMART" id="SM00278">
    <property type="entry name" value="HhH1"/>
    <property type="match status" value="2"/>
</dbReference>
<evidence type="ECO:0000313" key="8">
    <source>
        <dbReference type="EMBL" id="PJA21000.1"/>
    </source>
</evidence>
<feature type="domain" description="Helix-hairpin-helix DNA-binding motif class 1" evidence="7">
    <location>
        <begin position="69"/>
        <end position="88"/>
    </location>
</feature>
<dbReference type="GO" id="GO:0048476">
    <property type="term" value="C:Holliday junction resolvase complex"/>
    <property type="evidence" value="ECO:0007669"/>
    <property type="project" value="UniProtKB-UniRule"/>
</dbReference>
<dbReference type="GO" id="GO:0005524">
    <property type="term" value="F:ATP binding"/>
    <property type="evidence" value="ECO:0007669"/>
    <property type="project" value="InterPro"/>
</dbReference>
<comment type="subunit">
    <text evidence="6">Homotetramer. Forms an RuvA(8)-RuvB(12)-Holliday junction (HJ) complex. HJ DNA is sandwiched between 2 RuvA tetramers; dsDNA enters through RuvA and exits via RuvB. An RuvB hexamer assembles on each DNA strand where it exits the tetramer. Each RuvB hexamer is contacted by two RuvA subunits (via domain III) on 2 adjacent RuvB subunits; this complex drives branch migration. In the full resolvosome a probable DNA-RuvA(4)-RuvB(12)-RuvC(2) complex forms which resolves the HJ.</text>
</comment>
<dbReference type="GO" id="GO:0006310">
    <property type="term" value="P:DNA recombination"/>
    <property type="evidence" value="ECO:0007669"/>
    <property type="project" value="UniProtKB-UniRule"/>
</dbReference>
<comment type="caution">
    <text evidence="8">The sequence shown here is derived from an EMBL/GenBank/DDBJ whole genome shotgun (WGS) entry which is preliminary data.</text>
</comment>
<dbReference type="GO" id="GO:0006281">
    <property type="term" value="P:DNA repair"/>
    <property type="evidence" value="ECO:0007669"/>
    <property type="project" value="UniProtKB-UniRule"/>
</dbReference>
<organism evidence="8 9">
    <name type="scientific">Candidatus Berkelbacteria bacterium CG_4_10_14_0_2_um_filter_35_9_33_12</name>
    <dbReference type="NCBI Taxonomy" id="1974499"/>
    <lineage>
        <taxon>Bacteria</taxon>
        <taxon>Candidatus Berkelbacteria</taxon>
    </lineage>
</organism>
<evidence type="ECO:0000256" key="6">
    <source>
        <dbReference type="HAMAP-Rule" id="MF_00031"/>
    </source>
</evidence>
<reference evidence="9" key="1">
    <citation type="submission" date="2017-09" db="EMBL/GenBank/DDBJ databases">
        <title>Depth-based differentiation of microbial function through sediment-hosted aquifers and enrichment of novel symbionts in the deep terrestrial subsurface.</title>
        <authorList>
            <person name="Probst A.J."/>
            <person name="Ladd B."/>
            <person name="Jarett J.K."/>
            <person name="Geller-Mcgrath D.E."/>
            <person name="Sieber C.M.K."/>
            <person name="Emerson J.B."/>
            <person name="Anantharaman K."/>
            <person name="Thomas B.C."/>
            <person name="Malmstrom R."/>
            <person name="Stieglmeier M."/>
            <person name="Klingl A."/>
            <person name="Woyke T."/>
            <person name="Ryan C.M."/>
            <person name="Banfield J.F."/>
        </authorList>
    </citation>
    <scope>NUCLEOTIDE SEQUENCE [LARGE SCALE GENOMIC DNA]</scope>
</reference>
<accession>A0A2M7W4Y2</accession>
<dbReference type="AlphaFoldDB" id="A0A2M7W4Y2"/>
<dbReference type="InterPro" id="IPR010994">
    <property type="entry name" value="RuvA_2-like"/>
</dbReference>
<dbReference type="Pfam" id="PF14520">
    <property type="entry name" value="HHH_5"/>
    <property type="match status" value="1"/>
</dbReference>
<dbReference type="HAMAP" id="MF_00031">
    <property type="entry name" value="DNA_HJ_migration_RuvA"/>
    <property type="match status" value="1"/>
</dbReference>
<dbReference type="InterPro" id="IPR013849">
    <property type="entry name" value="DNA_helicase_Holl-junc_RuvA_I"/>
</dbReference>
<evidence type="ECO:0000256" key="2">
    <source>
        <dbReference type="ARBA" id="ARBA00022763"/>
    </source>
</evidence>
<evidence type="ECO:0000259" key="7">
    <source>
        <dbReference type="SMART" id="SM00278"/>
    </source>
</evidence>
<dbReference type="InterPro" id="IPR012340">
    <property type="entry name" value="NA-bd_OB-fold"/>
</dbReference>
<evidence type="ECO:0000313" key="9">
    <source>
        <dbReference type="Proteomes" id="UP000230137"/>
    </source>
</evidence>
<keyword evidence="4 6" id="KW-0233">DNA recombination</keyword>
<dbReference type="EMBL" id="PFQF01000003">
    <property type="protein sequence ID" value="PJA21000.1"/>
    <property type="molecule type" value="Genomic_DNA"/>
</dbReference>
<comment type="subcellular location">
    <subcellularLocation>
        <location evidence="6">Cytoplasm</location>
    </subcellularLocation>
</comment>
<dbReference type="Gene3D" id="1.10.150.20">
    <property type="entry name" value="5' to 3' exonuclease, C-terminal subdomain"/>
    <property type="match status" value="1"/>
</dbReference>
<keyword evidence="5 6" id="KW-0234">DNA repair</keyword>
<name>A0A2M7W4Y2_9BACT</name>
<dbReference type="Gene3D" id="2.40.50.140">
    <property type="entry name" value="Nucleic acid-binding proteins"/>
    <property type="match status" value="1"/>
</dbReference>
<dbReference type="SUPFAM" id="SSF47781">
    <property type="entry name" value="RuvA domain 2-like"/>
    <property type="match status" value="1"/>
</dbReference>
<dbReference type="NCBIfam" id="TIGR00084">
    <property type="entry name" value="ruvA"/>
    <property type="match status" value="1"/>
</dbReference>
<comment type="domain">
    <text evidence="6">Has three domains with a flexible linker between the domains II and III and assumes an 'L' shape. Domain III is highly mobile and contacts RuvB.</text>
</comment>